<dbReference type="Gene3D" id="3.30.2010.10">
    <property type="entry name" value="Metalloproteases ('zincins'), catalytic domain"/>
    <property type="match status" value="1"/>
</dbReference>
<feature type="repeat" description="ANK" evidence="1">
    <location>
        <begin position="449"/>
        <end position="481"/>
    </location>
</feature>
<dbReference type="RefSeq" id="WP_377242707.1">
    <property type="nucleotide sequence ID" value="NZ_JBHLXP010000001.1"/>
</dbReference>
<evidence type="ECO:0000256" key="2">
    <source>
        <dbReference type="SAM" id="Phobius"/>
    </source>
</evidence>
<sequence length="512" mass="56354">MVEISWLAFYLLLHLLLATLLLPVFLLAGRSRLKHQPAAMFRLWQIAAVLLIVTPMFLLQPWALDQQLMPWFQASVSPVLEQHTVLTASNASDLSADAVRQVQWPLTSQVIYLIAPAFWLWLILPLGTVIRAMKLLVGYFQARRLRQEATLIPTKLLSSAVPLLQHPTIHSAMLVGIRQPQILLPAGYLKVLSSQQLGCVVNHELCHLKHQDLRGYLLQQIIGCLFWWSPAWRLVANQLNLWRELRCDAEASAIQGDAVIYAQTLLDCAVHVTHQQNFGAFFAQHFLRQAVLTTRIDAVLQPRAPGPAWLSAAVISACMLWLIASMLLIQQWQLGELPAKHAQVRLSQLKPLAELLQTVQANNSTQVVALLDQGAPLDLPMPGDGNALMVAVRQQLPDMVKLLLDRGADPNISSRGDGNALIIASQLGNISLAQQLIAAGADVNAVVLADETALINASARGDLAMLQLLLSHGALINLQVETPLSDGPQMRSALSRAANEQTRQFLLARGAR</sequence>
<feature type="transmembrane region" description="Helical" evidence="2">
    <location>
        <begin position="110"/>
        <end position="137"/>
    </location>
</feature>
<dbReference type="PANTHER" id="PTHR34978">
    <property type="entry name" value="POSSIBLE SENSOR-TRANSDUCER PROTEIN BLAR"/>
    <property type="match status" value="1"/>
</dbReference>
<keyword evidence="2" id="KW-0812">Transmembrane</keyword>
<evidence type="ECO:0000259" key="3">
    <source>
        <dbReference type="Pfam" id="PF05569"/>
    </source>
</evidence>
<name>A0ABV6BEK1_9GAMM</name>
<reference evidence="4 5" key="1">
    <citation type="submission" date="2024-09" db="EMBL/GenBank/DDBJ databases">
        <authorList>
            <person name="Sun Q."/>
            <person name="Mori K."/>
        </authorList>
    </citation>
    <scope>NUCLEOTIDE SEQUENCE [LARGE SCALE GENOMIC DNA]</scope>
    <source>
        <strain evidence="4 5">KCTC 23315</strain>
    </source>
</reference>
<dbReference type="PANTHER" id="PTHR34978:SF3">
    <property type="entry name" value="SLR0241 PROTEIN"/>
    <property type="match status" value="1"/>
</dbReference>
<feature type="transmembrane region" description="Helical" evidence="2">
    <location>
        <begin position="6"/>
        <end position="29"/>
    </location>
</feature>
<dbReference type="InterPro" id="IPR002110">
    <property type="entry name" value="Ankyrin_rpt"/>
</dbReference>
<comment type="caution">
    <text evidence="4">The sequence shown here is derived from an EMBL/GenBank/DDBJ whole genome shotgun (WGS) entry which is preliminary data.</text>
</comment>
<keyword evidence="2" id="KW-1133">Transmembrane helix</keyword>
<dbReference type="InterPro" id="IPR008756">
    <property type="entry name" value="Peptidase_M56"/>
</dbReference>
<gene>
    <name evidence="4" type="ORF">ACFFJP_09265</name>
</gene>
<protein>
    <submittedName>
        <fullName evidence="4">M56 family metallopeptidase</fullName>
    </submittedName>
</protein>
<feature type="transmembrane region" description="Helical" evidence="2">
    <location>
        <begin position="41"/>
        <end position="63"/>
    </location>
</feature>
<evidence type="ECO:0000256" key="1">
    <source>
        <dbReference type="PROSITE-ProRule" id="PRU00023"/>
    </source>
</evidence>
<dbReference type="PROSITE" id="PS50088">
    <property type="entry name" value="ANK_REPEAT"/>
    <property type="match status" value="2"/>
</dbReference>
<dbReference type="InterPro" id="IPR036770">
    <property type="entry name" value="Ankyrin_rpt-contain_sf"/>
</dbReference>
<dbReference type="Gene3D" id="1.25.40.20">
    <property type="entry name" value="Ankyrin repeat-containing domain"/>
    <property type="match status" value="1"/>
</dbReference>
<dbReference type="Pfam" id="PF05569">
    <property type="entry name" value="Peptidase_M56"/>
    <property type="match status" value="1"/>
</dbReference>
<dbReference type="SMART" id="SM00248">
    <property type="entry name" value="ANK"/>
    <property type="match status" value="3"/>
</dbReference>
<evidence type="ECO:0000313" key="5">
    <source>
        <dbReference type="Proteomes" id="UP001589813"/>
    </source>
</evidence>
<accession>A0ABV6BEK1</accession>
<proteinExistence type="predicted"/>
<dbReference type="SUPFAM" id="SSF48403">
    <property type="entry name" value="Ankyrin repeat"/>
    <property type="match status" value="1"/>
</dbReference>
<organism evidence="4 5">
    <name type="scientific">Rheinheimera tilapiae</name>
    <dbReference type="NCBI Taxonomy" id="875043"/>
    <lineage>
        <taxon>Bacteria</taxon>
        <taxon>Pseudomonadati</taxon>
        <taxon>Pseudomonadota</taxon>
        <taxon>Gammaproteobacteria</taxon>
        <taxon>Chromatiales</taxon>
        <taxon>Chromatiaceae</taxon>
        <taxon>Rheinheimera</taxon>
    </lineage>
</organism>
<dbReference type="InterPro" id="IPR052173">
    <property type="entry name" value="Beta-lactam_resp_regulator"/>
</dbReference>
<evidence type="ECO:0000313" key="4">
    <source>
        <dbReference type="EMBL" id="MFC0048478.1"/>
    </source>
</evidence>
<dbReference type="Pfam" id="PF13857">
    <property type="entry name" value="Ank_5"/>
    <property type="match status" value="1"/>
</dbReference>
<feature type="transmembrane region" description="Helical" evidence="2">
    <location>
        <begin position="308"/>
        <end position="329"/>
    </location>
</feature>
<dbReference type="EMBL" id="JBHLXP010000001">
    <property type="protein sequence ID" value="MFC0048478.1"/>
    <property type="molecule type" value="Genomic_DNA"/>
</dbReference>
<feature type="repeat" description="ANK" evidence="1">
    <location>
        <begin position="383"/>
        <end position="415"/>
    </location>
</feature>
<feature type="domain" description="Peptidase M56" evidence="3">
    <location>
        <begin position="11"/>
        <end position="280"/>
    </location>
</feature>
<keyword evidence="5" id="KW-1185">Reference proteome</keyword>
<keyword evidence="1" id="KW-0040">ANK repeat</keyword>
<dbReference type="CDD" id="cd07341">
    <property type="entry name" value="M56_BlaR1_MecR1_like"/>
    <property type="match status" value="1"/>
</dbReference>
<keyword evidence="2" id="KW-0472">Membrane</keyword>
<dbReference type="Proteomes" id="UP001589813">
    <property type="component" value="Unassembled WGS sequence"/>
</dbReference>